<dbReference type="InterPro" id="IPR028082">
    <property type="entry name" value="Peripla_BP_I"/>
</dbReference>
<dbReference type="CDD" id="cd06333">
    <property type="entry name" value="PBP1_ABC_RPA1789-like"/>
    <property type="match status" value="1"/>
</dbReference>
<evidence type="ECO:0000313" key="4">
    <source>
        <dbReference type="EMBL" id="MBK4739062.1"/>
    </source>
</evidence>
<evidence type="ECO:0000259" key="3">
    <source>
        <dbReference type="Pfam" id="PF13458"/>
    </source>
</evidence>
<evidence type="ECO:0000313" key="5">
    <source>
        <dbReference type="Proteomes" id="UP000622890"/>
    </source>
</evidence>
<name>A0A934W8U2_9BURK</name>
<protein>
    <submittedName>
        <fullName evidence="4">ABC transporter substrate-binding protein</fullName>
    </submittedName>
</protein>
<accession>A0A934W8U2</accession>
<keyword evidence="2" id="KW-0732">Signal</keyword>
<dbReference type="EMBL" id="JAEPBG010000036">
    <property type="protein sequence ID" value="MBK4739062.1"/>
    <property type="molecule type" value="Genomic_DNA"/>
</dbReference>
<evidence type="ECO:0000256" key="2">
    <source>
        <dbReference type="ARBA" id="ARBA00022729"/>
    </source>
</evidence>
<dbReference type="Proteomes" id="UP000622890">
    <property type="component" value="Unassembled WGS sequence"/>
</dbReference>
<dbReference type="Pfam" id="PF13458">
    <property type="entry name" value="Peripla_BP_6"/>
    <property type="match status" value="1"/>
</dbReference>
<keyword evidence="5" id="KW-1185">Reference proteome</keyword>
<proteinExistence type="inferred from homology"/>
<dbReference type="InterPro" id="IPR028081">
    <property type="entry name" value="Leu-bd"/>
</dbReference>
<dbReference type="SUPFAM" id="SSF53822">
    <property type="entry name" value="Periplasmic binding protein-like I"/>
    <property type="match status" value="1"/>
</dbReference>
<dbReference type="PANTHER" id="PTHR30483">
    <property type="entry name" value="LEUCINE-SPECIFIC-BINDING PROTEIN"/>
    <property type="match status" value="1"/>
</dbReference>
<gene>
    <name evidence="4" type="ORF">JJB74_31045</name>
</gene>
<dbReference type="PANTHER" id="PTHR30483:SF38">
    <property type="entry name" value="BLR7848 PROTEIN"/>
    <property type="match status" value="1"/>
</dbReference>
<dbReference type="AlphaFoldDB" id="A0A934W8U2"/>
<comment type="caution">
    <text evidence="4">The sequence shown here is derived from an EMBL/GenBank/DDBJ whole genome shotgun (WGS) entry which is preliminary data.</text>
</comment>
<sequence>MRLMIKKAKGLWAAVLPILVAVPMLISGEAAAQAKPPLKIGAFLSATGAASYLGSGEMKTLALYVDMLNMAGGIDGRKIELFAYDDETDAARANTLVKRMISNDQVHAIIGGSTTGTTMSAVPLVEKAGIPMLSLAGGSVIVEPVKKTVFKMNHTDAVAVSKVFNHMRAQGITNIGIIAGTDAFGRAALTASQKVAPQKGIKILREESFNPKDTDMTAQLTKLRQESGIQAILNLGFGEPAVMVARSYRQLGIELPHYGTHALASDTFLKLAGPAAEGMIMTNGAILVADQLAQNDPQRPVVQGYVKAYKDKYDEAPSFFGGNAYDALMLIKNAVQKSGSIDPQKIRDGIEKNDPFIGVTGKFRMSETDHVGLTEDSLKVVRVKDGKWLLIQ</sequence>
<dbReference type="InterPro" id="IPR051010">
    <property type="entry name" value="BCAA_transport"/>
</dbReference>
<reference evidence="4" key="1">
    <citation type="submission" date="2021-01" db="EMBL/GenBank/DDBJ databases">
        <title>Genome sequence of strain Noviherbaspirillum sp. DKR-6.</title>
        <authorList>
            <person name="Chaudhary D.K."/>
        </authorList>
    </citation>
    <scope>NUCLEOTIDE SEQUENCE</scope>
    <source>
        <strain evidence="4">DKR-6</strain>
    </source>
</reference>
<evidence type="ECO:0000256" key="1">
    <source>
        <dbReference type="ARBA" id="ARBA00010062"/>
    </source>
</evidence>
<organism evidence="4 5">
    <name type="scientific">Noviherbaspirillum pedocola</name>
    <dbReference type="NCBI Taxonomy" id="2801341"/>
    <lineage>
        <taxon>Bacteria</taxon>
        <taxon>Pseudomonadati</taxon>
        <taxon>Pseudomonadota</taxon>
        <taxon>Betaproteobacteria</taxon>
        <taxon>Burkholderiales</taxon>
        <taxon>Oxalobacteraceae</taxon>
        <taxon>Noviherbaspirillum</taxon>
    </lineage>
</organism>
<comment type="similarity">
    <text evidence="1">Belongs to the leucine-binding protein family.</text>
</comment>
<dbReference type="Gene3D" id="3.40.50.2300">
    <property type="match status" value="2"/>
</dbReference>
<feature type="domain" description="Leucine-binding protein" evidence="3">
    <location>
        <begin position="37"/>
        <end position="386"/>
    </location>
</feature>